<proteinExistence type="inferred from homology"/>
<comment type="caution">
    <text evidence="4">The sequence shown here is derived from an EMBL/GenBank/DDBJ whole genome shotgun (WGS) entry which is preliminary data.</text>
</comment>
<dbReference type="EMBL" id="JBBHJY010000002">
    <property type="protein sequence ID" value="MEJ6009470.1"/>
    <property type="molecule type" value="Genomic_DNA"/>
</dbReference>
<keyword evidence="4" id="KW-0645">Protease</keyword>
<feature type="signal peptide" evidence="3">
    <location>
        <begin position="1"/>
        <end position="21"/>
    </location>
</feature>
<dbReference type="Proteomes" id="UP001379235">
    <property type="component" value="Unassembled WGS sequence"/>
</dbReference>
<accession>A0ABU8S6N2</accession>
<dbReference type="EC" id="3.4.16.4" evidence="4"/>
<dbReference type="PANTHER" id="PTHR30023:SF0">
    <property type="entry name" value="PENICILLIN-SENSITIVE CARBOXYPEPTIDASE A"/>
    <property type="match status" value="1"/>
</dbReference>
<organism evidence="4 5">
    <name type="scientific">Novosphingobium aquae</name>
    <dbReference type="NCBI Taxonomy" id="3133435"/>
    <lineage>
        <taxon>Bacteria</taxon>
        <taxon>Pseudomonadati</taxon>
        <taxon>Pseudomonadota</taxon>
        <taxon>Alphaproteobacteria</taxon>
        <taxon>Sphingomonadales</taxon>
        <taxon>Sphingomonadaceae</taxon>
        <taxon>Novosphingobium</taxon>
    </lineage>
</organism>
<keyword evidence="3" id="KW-0732">Signal</keyword>
<feature type="chain" id="PRO_5046159611" evidence="3">
    <location>
        <begin position="22"/>
        <end position="483"/>
    </location>
</feature>
<comment type="similarity">
    <text evidence="1">Belongs to the peptidase S13 family.</text>
</comment>
<dbReference type="Gene3D" id="3.40.710.10">
    <property type="entry name" value="DD-peptidase/beta-lactamase superfamily"/>
    <property type="match status" value="2"/>
</dbReference>
<dbReference type="InterPro" id="IPR000667">
    <property type="entry name" value="Peptidase_S13"/>
</dbReference>
<dbReference type="RefSeq" id="WP_339965543.1">
    <property type="nucleotide sequence ID" value="NZ_JBBHJY010000002.1"/>
</dbReference>
<dbReference type="PRINTS" id="PR00922">
    <property type="entry name" value="DADACBPTASE3"/>
</dbReference>
<name>A0ABU8S6N2_9SPHN</name>
<gene>
    <name evidence="4" type="primary">dacB</name>
    <name evidence="4" type="ORF">WG900_06010</name>
</gene>
<keyword evidence="4" id="KW-0121">Carboxypeptidase</keyword>
<dbReference type="InterPro" id="IPR012338">
    <property type="entry name" value="Beta-lactam/transpept-like"/>
</dbReference>
<evidence type="ECO:0000256" key="3">
    <source>
        <dbReference type="SAM" id="SignalP"/>
    </source>
</evidence>
<evidence type="ECO:0000313" key="4">
    <source>
        <dbReference type="EMBL" id="MEJ6009470.1"/>
    </source>
</evidence>
<dbReference type="NCBIfam" id="TIGR00666">
    <property type="entry name" value="PBP4"/>
    <property type="match status" value="1"/>
</dbReference>
<dbReference type="PANTHER" id="PTHR30023">
    <property type="entry name" value="D-ALANYL-D-ALANINE CARBOXYPEPTIDASE"/>
    <property type="match status" value="1"/>
</dbReference>
<dbReference type="GO" id="GO:0009002">
    <property type="term" value="F:serine-type D-Ala-D-Ala carboxypeptidase activity"/>
    <property type="evidence" value="ECO:0007669"/>
    <property type="project" value="UniProtKB-EC"/>
</dbReference>
<evidence type="ECO:0000313" key="5">
    <source>
        <dbReference type="Proteomes" id="UP001379235"/>
    </source>
</evidence>
<protein>
    <submittedName>
        <fullName evidence="4">D-alanyl-D-alanine carboxypeptidase/D-alanyl-D-alanine-endopeptidase</fullName>
        <ecNumber evidence="4">3.4.16.4</ecNumber>
    </submittedName>
</protein>
<dbReference type="SUPFAM" id="SSF56601">
    <property type="entry name" value="beta-lactamase/transpeptidase-like"/>
    <property type="match status" value="1"/>
</dbReference>
<sequence length="483" mass="51137">MRTFVLIAAGTALLCPQLAAAQKEEGQQSAQQIAQKVLATSGPGTRWGMVVVDDEGREVVSIDPEGRYIPASNTKLFTTAAAFWKLGALDQPDQLGGASVWLLLGKGRVPSVELVGRGDARLSSAPDCKVVCLAQLADAIAARTRKVHDITGDDTRFIDQRWSLGMSWNNIPTRSGTGISALTLDDNEVKVVVTPGTAGKPPIVSLPAYFSVENTAQTVAAEPAALSVDRLPGSKVVQVSGSLPVTAPKIVTLGIDDPADYAAWKLAEMLKARGVKVSGKVAARHRIDPQAGAMEARPPPLDTVLPPPLTEDLTRINKESQNLHAELVLRRVGMMAGGNMRADASVEGGQKVVSAMLTEAGLKPHHFAFSDGSGMSTYNRIAPRGAVTFLRWVKTQPWGTKFRETLPIGGVDGTLAGRFRGTSLEGRLQAKTGTLNATNALAGWFTAKSGRTFTFAAYANDVPDGVIATRIMDAALVKIAESQ</sequence>
<evidence type="ECO:0000256" key="1">
    <source>
        <dbReference type="ARBA" id="ARBA00006096"/>
    </source>
</evidence>
<reference evidence="4 5" key="1">
    <citation type="submission" date="2024-03" db="EMBL/GenBank/DDBJ databases">
        <authorList>
            <person name="Jo J.-H."/>
        </authorList>
    </citation>
    <scope>NUCLEOTIDE SEQUENCE [LARGE SCALE GENOMIC DNA]</scope>
    <source>
        <strain evidence="4 5">AS3R-12</strain>
    </source>
</reference>
<evidence type="ECO:0000256" key="2">
    <source>
        <dbReference type="ARBA" id="ARBA00022801"/>
    </source>
</evidence>
<dbReference type="Pfam" id="PF02113">
    <property type="entry name" value="Peptidase_S13"/>
    <property type="match status" value="1"/>
</dbReference>
<keyword evidence="5" id="KW-1185">Reference proteome</keyword>
<keyword evidence="2 4" id="KW-0378">Hydrolase</keyword>